<dbReference type="EMBL" id="CM003380">
    <property type="protein sequence ID" value="KOM56736.1"/>
    <property type="molecule type" value="Genomic_DNA"/>
</dbReference>
<dbReference type="Proteomes" id="UP000053144">
    <property type="component" value="Chromosome 10"/>
</dbReference>
<accession>A0A0L9VNU1</accession>
<name>A0A0L9VNU1_PHAAN</name>
<evidence type="ECO:0000313" key="3">
    <source>
        <dbReference type="Proteomes" id="UP000053144"/>
    </source>
</evidence>
<dbReference type="AlphaFoldDB" id="A0A0L9VNU1"/>
<proteinExistence type="predicted"/>
<sequence>MQPELGLHVDTDEQLRTRNLPVSESRTVRFKMKLETPRMLPRCLNDDRSRECFAAQSRTNVPSSVDTCFPLTDFRVLTGRGQLHVQKEERAPRPAKDWQQQLVGGGSSHFEVPSHQETPSFPSIRGLSSKFLEEWKALLQDLGEVKWRSSEAARIVDVRP</sequence>
<evidence type="ECO:0000313" key="2">
    <source>
        <dbReference type="EMBL" id="KOM56736.1"/>
    </source>
</evidence>
<gene>
    <name evidence="2" type="ORF">LR48_Vigan10g262800</name>
</gene>
<reference evidence="3" key="1">
    <citation type="journal article" date="2015" name="Proc. Natl. Acad. Sci. U.S.A.">
        <title>Genome sequencing of adzuki bean (Vigna angularis) provides insight into high starch and low fat accumulation and domestication.</title>
        <authorList>
            <person name="Yang K."/>
            <person name="Tian Z."/>
            <person name="Chen C."/>
            <person name="Luo L."/>
            <person name="Zhao B."/>
            <person name="Wang Z."/>
            <person name="Yu L."/>
            <person name="Li Y."/>
            <person name="Sun Y."/>
            <person name="Li W."/>
            <person name="Chen Y."/>
            <person name="Li Y."/>
            <person name="Zhang Y."/>
            <person name="Ai D."/>
            <person name="Zhao J."/>
            <person name="Shang C."/>
            <person name="Ma Y."/>
            <person name="Wu B."/>
            <person name="Wang M."/>
            <person name="Gao L."/>
            <person name="Sun D."/>
            <person name="Zhang P."/>
            <person name="Guo F."/>
            <person name="Wang W."/>
            <person name="Li Y."/>
            <person name="Wang J."/>
            <person name="Varshney R.K."/>
            <person name="Wang J."/>
            <person name="Ling H.Q."/>
            <person name="Wan P."/>
        </authorList>
    </citation>
    <scope>NUCLEOTIDE SEQUENCE</scope>
    <source>
        <strain evidence="3">cv. Jingnong 6</strain>
    </source>
</reference>
<feature type="region of interest" description="Disordered" evidence="1">
    <location>
        <begin position="85"/>
        <end position="123"/>
    </location>
</feature>
<feature type="compositionally biased region" description="Basic and acidic residues" evidence="1">
    <location>
        <begin position="85"/>
        <end position="96"/>
    </location>
</feature>
<organism evidence="2 3">
    <name type="scientific">Phaseolus angularis</name>
    <name type="common">Azuki bean</name>
    <name type="synonym">Vigna angularis</name>
    <dbReference type="NCBI Taxonomy" id="3914"/>
    <lineage>
        <taxon>Eukaryota</taxon>
        <taxon>Viridiplantae</taxon>
        <taxon>Streptophyta</taxon>
        <taxon>Embryophyta</taxon>
        <taxon>Tracheophyta</taxon>
        <taxon>Spermatophyta</taxon>
        <taxon>Magnoliopsida</taxon>
        <taxon>eudicotyledons</taxon>
        <taxon>Gunneridae</taxon>
        <taxon>Pentapetalae</taxon>
        <taxon>rosids</taxon>
        <taxon>fabids</taxon>
        <taxon>Fabales</taxon>
        <taxon>Fabaceae</taxon>
        <taxon>Papilionoideae</taxon>
        <taxon>50 kb inversion clade</taxon>
        <taxon>NPAAA clade</taxon>
        <taxon>indigoferoid/millettioid clade</taxon>
        <taxon>Phaseoleae</taxon>
        <taxon>Vigna</taxon>
    </lineage>
</organism>
<evidence type="ECO:0000256" key="1">
    <source>
        <dbReference type="SAM" id="MobiDB-lite"/>
    </source>
</evidence>
<protein>
    <submittedName>
        <fullName evidence="2">Uncharacterized protein</fullName>
    </submittedName>
</protein>
<dbReference type="Gramene" id="KOM56736">
    <property type="protein sequence ID" value="KOM56736"/>
    <property type="gene ID" value="LR48_Vigan10g262800"/>
</dbReference>